<dbReference type="Proteomes" id="UP000245754">
    <property type="component" value="Unassembled WGS sequence"/>
</dbReference>
<evidence type="ECO:0000259" key="7">
    <source>
        <dbReference type="Pfam" id="PF02108"/>
    </source>
</evidence>
<protein>
    <recommendedName>
        <fullName evidence="6">Type 3 secretion system stator protein</fullName>
    </recommendedName>
</protein>
<evidence type="ECO:0000256" key="5">
    <source>
        <dbReference type="ARBA" id="ARBA00024335"/>
    </source>
</evidence>
<feature type="domain" description="Flagellar assembly protein FliH/Type III secretion system HrpE" evidence="7">
    <location>
        <begin position="114"/>
        <end position="205"/>
    </location>
</feature>
<dbReference type="NCBIfam" id="TIGR02499">
    <property type="entry name" value="HrpE_YscL_not"/>
    <property type="match status" value="1"/>
</dbReference>
<dbReference type="InterPro" id="IPR051472">
    <property type="entry name" value="T3SS_Stator/FliH"/>
</dbReference>
<keyword evidence="2" id="KW-0813">Transport</keyword>
<evidence type="ECO:0000256" key="6">
    <source>
        <dbReference type="ARBA" id="ARBA00040494"/>
    </source>
</evidence>
<evidence type="ECO:0000256" key="4">
    <source>
        <dbReference type="ARBA" id="ARBA00022927"/>
    </source>
</evidence>
<dbReference type="GO" id="GO:0005829">
    <property type="term" value="C:cytosol"/>
    <property type="evidence" value="ECO:0007669"/>
    <property type="project" value="TreeGrafter"/>
</dbReference>
<evidence type="ECO:0000256" key="1">
    <source>
        <dbReference type="ARBA" id="ARBA00004496"/>
    </source>
</evidence>
<proteinExistence type="inferred from homology"/>
<dbReference type="RefSeq" id="WP_181366152.1">
    <property type="nucleotide sequence ID" value="NZ_QGGT01000002.1"/>
</dbReference>
<sequence>MIVWLDRKQRYRADVGIEQDVLRAGEYAAVLSIDEAMARAEAEARRIVGDAHSHAASIRESAMAEAAATDAAAQARWEAAAAEGYAAGLRKAHDDANAVMLHEARDAYTAMASAQARLAHLVMAAVERIVCESDRNALFARVTLRLQRLIDEASFVTLTVHPDDVARAREALGLLRDTVGRHAALDVVSDANAPVGSCRCEWDNGVFVTSLDEEMASLRRLLERERMAAPDPAPAYDVEQHAAQYPDLNDAPIEGTIEDTIEGTIEDYAPQPAYGAAA</sequence>
<dbReference type="PANTHER" id="PTHR34982">
    <property type="entry name" value="YOP PROTEINS TRANSLOCATION PROTEIN L"/>
    <property type="match status" value="1"/>
</dbReference>
<evidence type="ECO:0000256" key="2">
    <source>
        <dbReference type="ARBA" id="ARBA00022448"/>
    </source>
</evidence>
<organism evidence="8 9">
    <name type="scientific">Cupriavidus plantarum</name>
    <dbReference type="NCBI Taxonomy" id="942865"/>
    <lineage>
        <taxon>Bacteria</taxon>
        <taxon>Pseudomonadati</taxon>
        <taxon>Pseudomonadota</taxon>
        <taxon>Betaproteobacteria</taxon>
        <taxon>Burkholderiales</taxon>
        <taxon>Burkholderiaceae</taxon>
        <taxon>Cupriavidus</taxon>
    </lineage>
</organism>
<gene>
    <name evidence="8" type="ORF">C7419_102159</name>
</gene>
<dbReference type="InterPro" id="IPR018035">
    <property type="entry name" value="Flagellar_FliH/T3SS_HrpE"/>
</dbReference>
<dbReference type="GO" id="GO:0030254">
    <property type="term" value="P:protein secretion by the type III secretion system"/>
    <property type="evidence" value="ECO:0007669"/>
    <property type="project" value="InterPro"/>
</dbReference>
<dbReference type="InterPro" id="IPR012842">
    <property type="entry name" value="T3SS_SctL/SctL2"/>
</dbReference>
<accession>A0A316ESC4</accession>
<dbReference type="AlphaFoldDB" id="A0A316ESC4"/>
<comment type="caution">
    <text evidence="8">The sequence shown here is derived from an EMBL/GenBank/DDBJ whole genome shotgun (WGS) entry which is preliminary data.</text>
</comment>
<keyword evidence="9" id="KW-1185">Reference proteome</keyword>
<comment type="subcellular location">
    <subcellularLocation>
        <location evidence="1">Cytoplasm</location>
    </subcellularLocation>
</comment>
<reference evidence="8 9" key="1">
    <citation type="submission" date="2018-05" db="EMBL/GenBank/DDBJ databases">
        <title>Genomic Encyclopedia of Type Strains, Phase IV (KMG-V): Genome sequencing to study the core and pangenomes of soil and plant-associated prokaryotes.</title>
        <authorList>
            <person name="Whitman W."/>
        </authorList>
    </citation>
    <scope>NUCLEOTIDE SEQUENCE [LARGE SCALE GENOMIC DNA]</scope>
    <source>
        <strain evidence="8 9">SLV-132</strain>
    </source>
</reference>
<dbReference type="Pfam" id="PF02108">
    <property type="entry name" value="FliH"/>
    <property type="match status" value="1"/>
</dbReference>
<evidence type="ECO:0000256" key="3">
    <source>
        <dbReference type="ARBA" id="ARBA00022490"/>
    </source>
</evidence>
<keyword evidence="3" id="KW-0963">Cytoplasm</keyword>
<name>A0A316ESC4_9BURK</name>
<evidence type="ECO:0000313" key="9">
    <source>
        <dbReference type="Proteomes" id="UP000245754"/>
    </source>
</evidence>
<dbReference type="PANTHER" id="PTHR34982:SF4">
    <property type="entry name" value="TYPE 3 SECRETION SYSTEM STATOR PROTEIN"/>
    <property type="match status" value="1"/>
</dbReference>
<evidence type="ECO:0000313" key="8">
    <source>
        <dbReference type="EMBL" id="PWK34886.1"/>
    </source>
</evidence>
<comment type="similarity">
    <text evidence="5">Belongs to the SctL stator family.</text>
</comment>
<dbReference type="EMBL" id="QGGT01000002">
    <property type="protein sequence ID" value="PWK34886.1"/>
    <property type="molecule type" value="Genomic_DNA"/>
</dbReference>
<keyword evidence="4" id="KW-0653">Protein transport</keyword>